<sequence>MLPTPDFAGHDRFVGVPREPQQDHIHCPAVGLAGLHRLEQSRHSRAVERRIGCDARALVEQRVVVLEELHFLRIAQRDEDHRVAARRHHAAGQPDHGVLMTPDANAFAEAEAALDIGDRLVARTRDWTPSNEVARLAEVPWLEADKHHAYVAALVFDLHRQIGDVAGFDHPLDAEQGAIGVVAHIRRLGVGAKCVALHDPEIGTTIAQQDASVIDQSAIDPGHRQRDADQQAEPEAGEDELAPAVEDVATGKIDHRLAPTMAATTLTFASGCNACSLCTTTSSPAARPARIWLRPSRVEMPTSTG</sequence>
<feature type="region of interest" description="Disordered" evidence="1">
    <location>
        <begin position="221"/>
        <end position="240"/>
    </location>
</feature>
<accession>A0A011Q1Y9</accession>
<dbReference type="AlphaFoldDB" id="A0A011Q1Y9"/>
<gene>
    <name evidence="2" type="ORF">AW10_00093</name>
</gene>
<reference evidence="2 3" key="1">
    <citation type="submission" date="2014-02" db="EMBL/GenBank/DDBJ databases">
        <title>Expanding our view of genomic diversity in Candidatus Accumulibacter clades.</title>
        <authorList>
            <person name="Skennerton C.T."/>
            <person name="Barr J.J."/>
            <person name="Slater F.R."/>
            <person name="Bond P.L."/>
            <person name="Tyson G.W."/>
        </authorList>
    </citation>
    <scope>NUCLEOTIDE SEQUENCE [LARGE SCALE GENOMIC DNA]</scope>
    <source>
        <strain evidence="3">BA-92</strain>
    </source>
</reference>
<comment type="caution">
    <text evidence="2">The sequence shown here is derived from an EMBL/GenBank/DDBJ whole genome shotgun (WGS) entry which is preliminary data.</text>
</comment>
<protein>
    <submittedName>
        <fullName evidence="2">Uncharacterized protein</fullName>
    </submittedName>
</protein>
<dbReference type="Proteomes" id="UP000021816">
    <property type="component" value="Unassembled WGS sequence"/>
</dbReference>
<organism evidence="2 3">
    <name type="scientific">Candidatus Accumulibacter appositus</name>
    <dbReference type="NCBI Taxonomy" id="1454003"/>
    <lineage>
        <taxon>Bacteria</taxon>
        <taxon>Pseudomonadati</taxon>
        <taxon>Pseudomonadota</taxon>
        <taxon>Betaproteobacteria</taxon>
        <taxon>Candidatus Accumulibacter</taxon>
    </lineage>
</organism>
<dbReference type="EMBL" id="JEMX01000003">
    <property type="protein sequence ID" value="EXI83262.1"/>
    <property type="molecule type" value="Genomic_DNA"/>
</dbReference>
<name>A0A011Q1Y9_9PROT</name>
<evidence type="ECO:0000256" key="1">
    <source>
        <dbReference type="SAM" id="MobiDB-lite"/>
    </source>
</evidence>
<evidence type="ECO:0000313" key="2">
    <source>
        <dbReference type="EMBL" id="EXI83262.1"/>
    </source>
</evidence>
<proteinExistence type="predicted"/>
<feature type="compositionally biased region" description="Acidic residues" evidence="1">
    <location>
        <begin position="230"/>
        <end position="240"/>
    </location>
</feature>
<evidence type="ECO:0000313" key="3">
    <source>
        <dbReference type="Proteomes" id="UP000021816"/>
    </source>
</evidence>